<protein>
    <submittedName>
        <fullName evidence="3">Bifunctional oligoribonuclease/PAP phosphatase NrnA</fullName>
    </submittedName>
</protein>
<dbReference type="PANTHER" id="PTHR47618">
    <property type="entry name" value="BIFUNCTIONAL OLIGORIBONUCLEASE AND PAP PHOSPHATASE NRNA"/>
    <property type="match status" value="1"/>
</dbReference>
<dbReference type="Pfam" id="PF02272">
    <property type="entry name" value="DHHA1"/>
    <property type="match status" value="1"/>
</dbReference>
<dbReference type="Gene3D" id="3.90.1640.10">
    <property type="entry name" value="inorganic pyrophosphatase (n-terminal core)"/>
    <property type="match status" value="1"/>
</dbReference>
<organism evidence="3 4">
    <name type="scientific">Candidatus Aphodomorpha intestinavium</name>
    <dbReference type="NCBI Taxonomy" id="2840672"/>
    <lineage>
        <taxon>Bacteria</taxon>
        <taxon>Bacillati</taxon>
        <taxon>Bacillota</taxon>
        <taxon>Clostridia</taxon>
        <taxon>Eubacteriales</taxon>
        <taxon>Candidatus Aphodomorpha</taxon>
    </lineage>
</organism>
<evidence type="ECO:0000313" key="3">
    <source>
        <dbReference type="EMBL" id="HIU94211.1"/>
    </source>
</evidence>
<feature type="domain" description="DHHA1" evidence="2">
    <location>
        <begin position="230"/>
        <end position="312"/>
    </location>
</feature>
<name>A0A9D1STI2_9FIRM</name>
<dbReference type="InterPro" id="IPR051319">
    <property type="entry name" value="Oligoribo/pAp-PDE_c-di-AMP_PDE"/>
</dbReference>
<gene>
    <name evidence="3" type="ORF">IAD24_03545</name>
</gene>
<dbReference type="SUPFAM" id="SSF64182">
    <property type="entry name" value="DHH phosphoesterases"/>
    <property type="match status" value="1"/>
</dbReference>
<dbReference type="InterPro" id="IPR003156">
    <property type="entry name" value="DHHA1_dom"/>
</dbReference>
<reference evidence="3" key="2">
    <citation type="journal article" date="2021" name="PeerJ">
        <title>Extensive microbial diversity within the chicken gut microbiome revealed by metagenomics and culture.</title>
        <authorList>
            <person name="Gilroy R."/>
            <person name="Ravi A."/>
            <person name="Getino M."/>
            <person name="Pursley I."/>
            <person name="Horton D.L."/>
            <person name="Alikhan N.F."/>
            <person name="Baker D."/>
            <person name="Gharbi K."/>
            <person name="Hall N."/>
            <person name="Watson M."/>
            <person name="Adriaenssens E.M."/>
            <person name="Foster-Nyarko E."/>
            <person name="Jarju S."/>
            <person name="Secka A."/>
            <person name="Antonio M."/>
            <person name="Oren A."/>
            <person name="Chaudhuri R.R."/>
            <person name="La Ragione R."/>
            <person name="Hildebrand F."/>
            <person name="Pallen M.J."/>
        </authorList>
    </citation>
    <scope>NUCLEOTIDE SEQUENCE</scope>
    <source>
        <strain evidence="3">ChiGjej2B2-16831</strain>
    </source>
</reference>
<dbReference type="AlphaFoldDB" id="A0A9D1STI2"/>
<dbReference type="Pfam" id="PF01368">
    <property type="entry name" value="DHH"/>
    <property type="match status" value="1"/>
</dbReference>
<dbReference type="InterPro" id="IPR001667">
    <property type="entry name" value="DDH_dom"/>
</dbReference>
<dbReference type="EMBL" id="DVNZ01000114">
    <property type="protein sequence ID" value="HIU94211.1"/>
    <property type="molecule type" value="Genomic_DNA"/>
</dbReference>
<dbReference type="Proteomes" id="UP000824128">
    <property type="component" value="Unassembled WGS sequence"/>
</dbReference>
<evidence type="ECO:0000313" key="4">
    <source>
        <dbReference type="Proteomes" id="UP000824128"/>
    </source>
</evidence>
<sequence>MDNAVRFLQQHDDFTLIAHISPDGDTLGSSLALFHGLTRLGKRAQVVCADEVPPLYRFCPHAEQVLPPARARQTAAAVAVDCADRLRTGACAALFERAAHTLNIDHHGTNAGFAQVNWVERAGATGELIYRLLMRLLGGIDRETASLLYVALATDTGNFSYSNASPETFRTAAALLECGIDLPELNRQLFRTVPYRKRLLEARAVSRCALHEGGRIALAALSLADFAACGADAADAEGLIDLLRDIDTVEIAALLREQPAGGVHVSLRGKRAADVSRIAVRFGGGGHRLAAGCVLEQPLDAAAQAILEAARAALPAAQEAR</sequence>
<dbReference type="GO" id="GO:0003676">
    <property type="term" value="F:nucleic acid binding"/>
    <property type="evidence" value="ECO:0007669"/>
    <property type="project" value="InterPro"/>
</dbReference>
<dbReference type="Gene3D" id="3.10.310.30">
    <property type="match status" value="1"/>
</dbReference>
<dbReference type="InterPro" id="IPR038763">
    <property type="entry name" value="DHH_sf"/>
</dbReference>
<dbReference type="PANTHER" id="PTHR47618:SF1">
    <property type="entry name" value="BIFUNCTIONAL OLIGORIBONUCLEASE AND PAP PHOSPHATASE NRNA"/>
    <property type="match status" value="1"/>
</dbReference>
<reference evidence="3" key="1">
    <citation type="submission" date="2020-10" db="EMBL/GenBank/DDBJ databases">
        <authorList>
            <person name="Gilroy R."/>
        </authorList>
    </citation>
    <scope>NUCLEOTIDE SEQUENCE</scope>
    <source>
        <strain evidence="3">ChiGjej2B2-16831</strain>
    </source>
</reference>
<evidence type="ECO:0000259" key="1">
    <source>
        <dbReference type="Pfam" id="PF01368"/>
    </source>
</evidence>
<accession>A0A9D1STI2</accession>
<comment type="caution">
    <text evidence="3">The sequence shown here is derived from an EMBL/GenBank/DDBJ whole genome shotgun (WGS) entry which is preliminary data.</text>
</comment>
<evidence type="ECO:0000259" key="2">
    <source>
        <dbReference type="Pfam" id="PF02272"/>
    </source>
</evidence>
<feature type="domain" description="DDH" evidence="1">
    <location>
        <begin position="16"/>
        <end position="151"/>
    </location>
</feature>
<proteinExistence type="predicted"/>